<dbReference type="AlphaFoldDB" id="A0A433QFS8"/>
<sequence length="61" mass="6671">MPSLLQSKPTHLVFQSRILSLGVFADDSEVDTVMAGRVSGDIFNERDGGVHVEVFAHDDVE</sequence>
<gene>
    <name evidence="1" type="ORF">BC938DRAFT_481634</name>
</gene>
<dbReference type="Proteomes" id="UP000274822">
    <property type="component" value="Unassembled WGS sequence"/>
</dbReference>
<evidence type="ECO:0000313" key="2">
    <source>
        <dbReference type="Proteomes" id="UP000274822"/>
    </source>
</evidence>
<evidence type="ECO:0000313" key="1">
    <source>
        <dbReference type="EMBL" id="RUS28646.1"/>
    </source>
</evidence>
<comment type="caution">
    <text evidence="1">The sequence shown here is derived from an EMBL/GenBank/DDBJ whole genome shotgun (WGS) entry which is preliminary data.</text>
</comment>
<accession>A0A433QFS8</accession>
<protein>
    <submittedName>
        <fullName evidence="1">Uncharacterized protein</fullName>
    </submittedName>
</protein>
<dbReference type="EMBL" id="RBNJ01006345">
    <property type="protein sequence ID" value="RUS28646.1"/>
    <property type="molecule type" value="Genomic_DNA"/>
</dbReference>
<proteinExistence type="predicted"/>
<organism evidence="1 2">
    <name type="scientific">Jimgerdemannia flammicorona</name>
    <dbReference type="NCBI Taxonomy" id="994334"/>
    <lineage>
        <taxon>Eukaryota</taxon>
        <taxon>Fungi</taxon>
        <taxon>Fungi incertae sedis</taxon>
        <taxon>Mucoromycota</taxon>
        <taxon>Mucoromycotina</taxon>
        <taxon>Endogonomycetes</taxon>
        <taxon>Endogonales</taxon>
        <taxon>Endogonaceae</taxon>
        <taxon>Jimgerdemannia</taxon>
    </lineage>
</organism>
<reference evidence="1 2" key="1">
    <citation type="journal article" date="2018" name="New Phytol.">
        <title>Phylogenomics of Endogonaceae and evolution of mycorrhizas within Mucoromycota.</title>
        <authorList>
            <person name="Chang Y."/>
            <person name="Desiro A."/>
            <person name="Na H."/>
            <person name="Sandor L."/>
            <person name="Lipzen A."/>
            <person name="Clum A."/>
            <person name="Barry K."/>
            <person name="Grigoriev I.V."/>
            <person name="Martin F.M."/>
            <person name="Stajich J.E."/>
            <person name="Smith M.E."/>
            <person name="Bonito G."/>
            <person name="Spatafora J.W."/>
        </authorList>
    </citation>
    <scope>NUCLEOTIDE SEQUENCE [LARGE SCALE GENOMIC DNA]</scope>
    <source>
        <strain evidence="1 2">AD002</strain>
    </source>
</reference>
<name>A0A433QFS8_9FUNG</name>
<keyword evidence="2" id="KW-1185">Reference proteome</keyword>